<feature type="compositionally biased region" description="Polar residues" evidence="1">
    <location>
        <begin position="874"/>
        <end position="886"/>
    </location>
</feature>
<dbReference type="KEGG" id="tet:TTHERM_00728940"/>
<evidence type="ECO:0000256" key="1">
    <source>
        <dbReference type="SAM" id="MobiDB-lite"/>
    </source>
</evidence>
<feature type="region of interest" description="Disordered" evidence="1">
    <location>
        <begin position="588"/>
        <end position="615"/>
    </location>
</feature>
<dbReference type="NCBIfam" id="TIGR00229">
    <property type="entry name" value="sensory_box"/>
    <property type="match status" value="1"/>
</dbReference>
<dbReference type="InterPro" id="IPR035965">
    <property type="entry name" value="PAS-like_dom_sf"/>
</dbReference>
<dbReference type="GeneID" id="7829392"/>
<feature type="domain" description="PAS" evidence="3">
    <location>
        <begin position="201"/>
        <end position="232"/>
    </location>
</feature>
<dbReference type="InterPro" id="IPR000014">
    <property type="entry name" value="PAS"/>
</dbReference>
<feature type="transmembrane region" description="Helical" evidence="2">
    <location>
        <begin position="1433"/>
        <end position="1458"/>
    </location>
</feature>
<dbReference type="STRING" id="312017.I7LWN8"/>
<reference evidence="5" key="1">
    <citation type="journal article" date="2006" name="PLoS Biol.">
        <title>Macronuclear genome sequence of the ciliate Tetrahymena thermophila, a model eukaryote.</title>
        <authorList>
            <person name="Eisen J.A."/>
            <person name="Coyne R.S."/>
            <person name="Wu M."/>
            <person name="Wu D."/>
            <person name="Thiagarajan M."/>
            <person name="Wortman J.R."/>
            <person name="Badger J.H."/>
            <person name="Ren Q."/>
            <person name="Amedeo P."/>
            <person name="Jones K.M."/>
            <person name="Tallon L.J."/>
            <person name="Delcher A.L."/>
            <person name="Salzberg S.L."/>
            <person name="Silva J.C."/>
            <person name="Haas B.J."/>
            <person name="Majoros W.H."/>
            <person name="Farzad M."/>
            <person name="Carlton J.M."/>
            <person name="Smith R.K. Jr."/>
            <person name="Garg J."/>
            <person name="Pearlman R.E."/>
            <person name="Karrer K.M."/>
            <person name="Sun L."/>
            <person name="Manning G."/>
            <person name="Elde N.C."/>
            <person name="Turkewitz A.P."/>
            <person name="Asai D.J."/>
            <person name="Wilkes D.E."/>
            <person name="Wang Y."/>
            <person name="Cai H."/>
            <person name="Collins K."/>
            <person name="Stewart B.A."/>
            <person name="Lee S.R."/>
            <person name="Wilamowska K."/>
            <person name="Weinberg Z."/>
            <person name="Ruzzo W.L."/>
            <person name="Wloga D."/>
            <person name="Gaertig J."/>
            <person name="Frankel J."/>
            <person name="Tsao C.-C."/>
            <person name="Gorovsky M.A."/>
            <person name="Keeling P.J."/>
            <person name="Waller R.F."/>
            <person name="Patron N.J."/>
            <person name="Cherry J.M."/>
            <person name="Stover N.A."/>
            <person name="Krieger C.J."/>
            <person name="del Toro C."/>
            <person name="Ryder H.F."/>
            <person name="Williamson S.C."/>
            <person name="Barbeau R.A."/>
            <person name="Hamilton E.P."/>
            <person name="Orias E."/>
        </authorList>
    </citation>
    <scope>NUCLEOTIDE SEQUENCE [LARGE SCALE GENOMIC DNA]</scope>
    <source>
        <strain evidence="5">SB210</strain>
    </source>
</reference>
<evidence type="ECO:0000313" key="4">
    <source>
        <dbReference type="EMBL" id="EAS02434.2"/>
    </source>
</evidence>
<dbReference type="InterPro" id="IPR052994">
    <property type="entry name" value="Tiny_macrocysts_regulators"/>
</dbReference>
<keyword evidence="5" id="KW-1185">Reference proteome</keyword>
<evidence type="ECO:0000256" key="2">
    <source>
        <dbReference type="SAM" id="Phobius"/>
    </source>
</evidence>
<dbReference type="PROSITE" id="PS50112">
    <property type="entry name" value="PAS"/>
    <property type="match status" value="1"/>
</dbReference>
<proteinExistence type="predicted"/>
<feature type="compositionally biased region" description="Polar residues" evidence="1">
    <location>
        <begin position="646"/>
        <end position="658"/>
    </location>
</feature>
<dbReference type="PANTHER" id="PTHR31600">
    <property type="entry name" value="TINY MACROCYSTS PROTEIN B-RELATED"/>
    <property type="match status" value="1"/>
</dbReference>
<feature type="transmembrane region" description="Helical" evidence="2">
    <location>
        <begin position="1681"/>
        <end position="1700"/>
    </location>
</feature>
<accession>I7LWN8</accession>
<dbReference type="RefSeq" id="XP_001022679.2">
    <property type="nucleotide sequence ID" value="XM_001022679.2"/>
</dbReference>
<feature type="region of interest" description="Disordered" evidence="1">
    <location>
        <begin position="874"/>
        <end position="952"/>
    </location>
</feature>
<dbReference type="SUPFAM" id="SSF55785">
    <property type="entry name" value="PYP-like sensor domain (PAS domain)"/>
    <property type="match status" value="1"/>
</dbReference>
<feature type="transmembrane region" description="Helical" evidence="2">
    <location>
        <begin position="1340"/>
        <end position="1360"/>
    </location>
</feature>
<feature type="compositionally biased region" description="Acidic residues" evidence="1">
    <location>
        <begin position="598"/>
        <end position="615"/>
    </location>
</feature>
<name>I7LWN8_TETTS</name>
<feature type="region of interest" description="Disordered" evidence="1">
    <location>
        <begin position="639"/>
        <end position="658"/>
    </location>
</feature>
<dbReference type="Gene3D" id="3.30.450.20">
    <property type="entry name" value="PAS domain"/>
    <property type="match status" value="1"/>
</dbReference>
<keyword evidence="2" id="KW-0472">Membrane</keyword>
<dbReference type="EMBL" id="GG662537">
    <property type="protein sequence ID" value="EAS02434.2"/>
    <property type="molecule type" value="Genomic_DNA"/>
</dbReference>
<sequence length="1742" mass="204393">MKLKISYLSFLIQVVKKPNLAIIEAVTLKNNSENQSFKIRWAIEMLNRQVWEEFEGVINNQKLQSQRLQIESVVKFDQGIDKLYILMRKYIYDMKKFISMLSDDFLNLEKIREKAKDLFSRQSVTKQMIRQLFDYNNNNVVLFELTLFFGDYIDFKRQKLKQYIQLSNQLMKQNLKQEDLGINLFNEDSFVISINLLEPLGNIQEVSNNVQNIIGYTKDQLIGKNINMIMPQIIQIHHRKFLNKFCYDSKEVYTISNRLFFCIDIQGFLNPVELRVKLDSSNQEQYRACGYLKKGNTGNDYILFDIDTLKIDSCNQKLFQKVFQKYLNDDVKKLCNMNIGLLFPGLIVMKKTQRSIFRKINFQSTTKIMLIPNNASTFNQIVSQYTNLEANNYQQLSNYLRDIKINEYQMYEVTFIPHYIETKIESIYFNYLEIFQMKRIVKLSSKVELINIMTGKLNKYLGLTLRMRVIRNNMDQVEDIDVVQQQQETYYYQEGLTFKKNSIFQSASNNDSYRDNLIHKLQLQQGFQNTNSNEQAPASVDDSFKKSKFTEIVKNFQNSYCQIEEEDEETFTEKKSETRYKKFYGTYTTTQNDHDGFSQEDFDNENEKEDEEDEKEVEVKQVKKQLSNQNQPILQQIEQNQKKKASLTQNTQEKQNKQLLSDEDLVDIDNYNVQNYYNYDITDNENENNQNQIYDNVVDNSYSYYFYDAENPSTNYEATFDKKNTVFDTSQNNYLVNNQNTPLNSFMIQNDISVISKHTDLSTFSLKNKTLFQEDLNILSNNKIAKNNQADENNLEISFDINKQQFIENYDNYQFNASNLDQIQQNMQASALNLSQNQTNNINQNEAESFNLTNRSTFNNQTQMQQNYNKSLQQNNYRKSNPFNVNNDERNQEITSNTNRGIDENNYSYPLESATGRDQLDTSKEPNTNRYLNSAQNNQNNSENNKQKKQQEFAKRIQKLFRKVKNSIAWIGKVKQQSFFVRNNVESKPKDPYNQTVDENNSIYSSFRNTARSGTIAESSVYENTNNIKNDSVIENTPRHNNGNRKDVSKSQFNTLKKGISINNSQKNKTASKFAQKGLGFPKKMKSVSEIENYQQAQKLKEIMVQQPDSVNSYSQKESQTGLKKRYINTILSQKMPSFLIKSTILTLFAAASSVITSLVVYQFSQSQSQLLLTNFGNTFREPLAVVDVSNAIRINELYLLYTIKNQINLAYPLQQERNNQQRNFAFQLVNTLYQYLVSVYRDNNDEQAKKFYLYSDAELYQYLNGSQIQRQTKQLIFFDYIMKNAWMDTQMLGFNNDPRLDALSNYYNFFNSQLNGTDINQIECQSILDNNQNTMQINIILQIILNYSCAILIFPLYYFSQLKRENYLKLFTSFNGDKIVKLFELYEEADMVFETNDVLQFIGSTNQQSISQYIQQPVVLANKKKRSSNIEALPKINCSIVLLVIIIIIIISIYPILSYTLVVQQAVQFQNNLYELVLFCRSALQIAQSYTTMYVQINQISHPTIYTEANSFIQLQIQLNIQDILTRNQQVLDDLVNIQNSTQSSSRYNWNQYSNIIINPIQNDICQAIQSNLPVFSTANVTNNFDLNKCQTTYNGIMQSGALITLKTIFTIFQEFINISQNTNNQNFQTKLQSWDEGVNLQEMDKLFDQIEQWFYITIQYQMYNGNQFYSYLQSIQLYLFYYQLLITILIFGFGLSYFSRFLSKSVNKTKFLISIIHIEALIENPYVVSFFRKQSDFQDI</sequence>
<evidence type="ECO:0000313" key="5">
    <source>
        <dbReference type="Proteomes" id="UP000009168"/>
    </source>
</evidence>
<dbReference type="PANTHER" id="PTHR31600:SF2">
    <property type="entry name" value="GAMETE ENRICHED GENE 10 PROTEIN-RELATED"/>
    <property type="match status" value="1"/>
</dbReference>
<keyword evidence="2" id="KW-1133">Transmembrane helix</keyword>
<feature type="compositionally biased region" description="Polar residues" evidence="1">
    <location>
        <begin position="893"/>
        <end position="908"/>
    </location>
</feature>
<organism evidence="4 5">
    <name type="scientific">Tetrahymena thermophila (strain SB210)</name>
    <dbReference type="NCBI Taxonomy" id="312017"/>
    <lineage>
        <taxon>Eukaryota</taxon>
        <taxon>Sar</taxon>
        <taxon>Alveolata</taxon>
        <taxon>Ciliophora</taxon>
        <taxon>Intramacronucleata</taxon>
        <taxon>Oligohymenophorea</taxon>
        <taxon>Hymenostomatida</taxon>
        <taxon>Tetrahymenina</taxon>
        <taxon>Tetrahymenidae</taxon>
        <taxon>Tetrahymena</taxon>
    </lineage>
</organism>
<dbReference type="Proteomes" id="UP000009168">
    <property type="component" value="Unassembled WGS sequence"/>
</dbReference>
<feature type="compositionally biased region" description="Low complexity" evidence="1">
    <location>
        <begin position="933"/>
        <end position="944"/>
    </location>
</feature>
<protein>
    <submittedName>
        <fullName evidence="4">PAS domain S-box protein</fullName>
    </submittedName>
</protein>
<keyword evidence="2" id="KW-0812">Transmembrane</keyword>
<gene>
    <name evidence="4" type="ORF">TTHERM_00728940</name>
</gene>
<dbReference type="InParanoid" id="I7LWN8"/>
<evidence type="ECO:0000259" key="3">
    <source>
        <dbReference type="PROSITE" id="PS50112"/>
    </source>
</evidence>